<sequence>MTTGTAQRFLSMEWSSSGATTTSGGFLFKISTVLSSQSPACIYVELNSPAVEVAGRHFDVGVKVPLTPTDTSYILDIRRTNKMSESLIYWVKLDDLHQKGWLSPVVAITSSPPLTLLTVSSP</sequence>
<proteinExistence type="predicted"/>
<feature type="non-terminal residue" evidence="2">
    <location>
        <position position="122"/>
    </location>
</feature>
<reference evidence="2" key="1">
    <citation type="submission" date="2025-08" db="UniProtKB">
        <authorList>
            <consortium name="RefSeq"/>
        </authorList>
    </citation>
    <scope>IDENTIFICATION</scope>
</reference>
<evidence type="ECO:0000313" key="1">
    <source>
        <dbReference type="Proteomes" id="UP000694888"/>
    </source>
</evidence>
<dbReference type="Proteomes" id="UP000694888">
    <property type="component" value="Unplaced"/>
</dbReference>
<dbReference type="GeneID" id="101863130"/>
<name>A0ABM0K351_APLCA</name>
<accession>A0ABM0K351</accession>
<protein>
    <submittedName>
        <fullName evidence="2">Uncharacterized protein LOC101863130</fullName>
    </submittedName>
</protein>
<organism evidence="1 2">
    <name type="scientific">Aplysia californica</name>
    <name type="common">California sea hare</name>
    <dbReference type="NCBI Taxonomy" id="6500"/>
    <lineage>
        <taxon>Eukaryota</taxon>
        <taxon>Metazoa</taxon>
        <taxon>Spiralia</taxon>
        <taxon>Lophotrochozoa</taxon>
        <taxon>Mollusca</taxon>
        <taxon>Gastropoda</taxon>
        <taxon>Heterobranchia</taxon>
        <taxon>Euthyneura</taxon>
        <taxon>Tectipleura</taxon>
        <taxon>Aplysiida</taxon>
        <taxon>Aplysioidea</taxon>
        <taxon>Aplysiidae</taxon>
        <taxon>Aplysia</taxon>
    </lineage>
</organism>
<dbReference type="RefSeq" id="XP_005107674.3">
    <property type="nucleotide sequence ID" value="XM_005107617.3"/>
</dbReference>
<gene>
    <name evidence="2" type="primary">LOC101863130</name>
</gene>
<evidence type="ECO:0000313" key="2">
    <source>
        <dbReference type="RefSeq" id="XP_005107674.3"/>
    </source>
</evidence>
<keyword evidence="1" id="KW-1185">Reference proteome</keyword>